<evidence type="ECO:0000256" key="2">
    <source>
        <dbReference type="ARBA" id="ARBA00022679"/>
    </source>
</evidence>
<dbReference type="OrthoDB" id="9909019at2759"/>
<dbReference type="PROSITE" id="PS50216">
    <property type="entry name" value="DHHC"/>
    <property type="match status" value="1"/>
</dbReference>
<dbReference type="InterPro" id="IPR039859">
    <property type="entry name" value="PFA4/ZDH16/20/ERF2-like"/>
</dbReference>
<feature type="domain" description="Palmitoyltransferase DHHC" evidence="12">
    <location>
        <begin position="204"/>
        <end position="329"/>
    </location>
</feature>
<dbReference type="Proteomes" id="UP000011976">
    <property type="component" value="Unassembled WGS sequence"/>
</dbReference>
<keyword evidence="2 10" id="KW-0808">Transferase</keyword>
<evidence type="ECO:0000256" key="10">
    <source>
        <dbReference type="RuleBase" id="RU079119"/>
    </source>
</evidence>
<feature type="region of interest" description="Disordered" evidence="11">
    <location>
        <begin position="89"/>
        <end position="147"/>
    </location>
</feature>
<feature type="compositionally biased region" description="Basic and acidic residues" evidence="11">
    <location>
        <begin position="483"/>
        <end position="503"/>
    </location>
</feature>
<keyword evidence="3 10" id="KW-0812">Transmembrane</keyword>
<feature type="transmembrane region" description="Helical" evidence="10">
    <location>
        <begin position="252"/>
        <end position="272"/>
    </location>
</feature>
<reference evidence="14" key="1">
    <citation type="journal article" date="2013" name="Genome Announc.">
        <title>Genome sequence of the basidiomycetous yeast Pseudozyma antarctica T-34, a producer of the glycolipid biosurfactants mannosylerythritol lipids.</title>
        <authorList>
            <person name="Morita T."/>
            <person name="Koike H."/>
            <person name="Koyama Y."/>
            <person name="Hagiwara H."/>
            <person name="Ito E."/>
            <person name="Fukuoka T."/>
            <person name="Imura T."/>
            <person name="Machida M."/>
            <person name="Kitamoto D."/>
        </authorList>
    </citation>
    <scope>NUCLEOTIDE SEQUENCE [LARGE SCALE GENOMIC DNA]</scope>
    <source>
        <strain evidence="14">T-34</strain>
    </source>
</reference>
<dbReference type="PANTHER" id="PTHR12246">
    <property type="entry name" value="PALMITOYLTRANSFERASE ZDHHC16"/>
    <property type="match status" value="1"/>
</dbReference>
<evidence type="ECO:0000256" key="9">
    <source>
        <dbReference type="ARBA" id="ARBA00048048"/>
    </source>
</evidence>
<evidence type="ECO:0000256" key="11">
    <source>
        <dbReference type="SAM" id="MobiDB-lite"/>
    </source>
</evidence>
<keyword evidence="4 10" id="KW-1133">Transmembrane helix</keyword>
<name>M9MDL2_PSEA3</name>
<comment type="domain">
    <text evidence="10">The DHHC domain is required for palmitoyltransferase activity.</text>
</comment>
<feature type="region of interest" description="Disordered" evidence="11">
    <location>
        <begin position="345"/>
        <end position="380"/>
    </location>
</feature>
<accession>M9MDL2</accession>
<dbReference type="AlphaFoldDB" id="M9MDL2"/>
<evidence type="ECO:0000256" key="7">
    <source>
        <dbReference type="ARBA" id="ARBA00023288"/>
    </source>
</evidence>
<keyword evidence="6" id="KW-0564">Palmitate</keyword>
<feature type="transmembrane region" description="Helical" evidence="10">
    <location>
        <begin position="60"/>
        <end position="84"/>
    </location>
</feature>
<keyword evidence="7" id="KW-0449">Lipoprotein</keyword>
<evidence type="ECO:0000256" key="4">
    <source>
        <dbReference type="ARBA" id="ARBA00022989"/>
    </source>
</evidence>
<comment type="similarity">
    <text evidence="10">Belongs to the DHHC palmitoyltransferase family.</text>
</comment>
<feature type="region of interest" description="Disordered" evidence="11">
    <location>
        <begin position="453"/>
        <end position="518"/>
    </location>
</feature>
<gene>
    <name evidence="13" type="ORF">PANT_7d00230</name>
</gene>
<evidence type="ECO:0000256" key="8">
    <source>
        <dbReference type="ARBA" id="ARBA00023315"/>
    </source>
</evidence>
<protein>
    <recommendedName>
        <fullName evidence="10">Palmitoyltransferase</fullName>
        <ecNumber evidence="10">2.3.1.225</ecNumber>
    </recommendedName>
</protein>
<feature type="compositionally biased region" description="Basic and acidic residues" evidence="11">
    <location>
        <begin position="125"/>
        <end position="144"/>
    </location>
</feature>
<comment type="subcellular location">
    <subcellularLocation>
        <location evidence="1">Membrane</location>
        <topology evidence="1">Multi-pass membrane protein</topology>
    </subcellularLocation>
</comment>
<evidence type="ECO:0000313" key="14">
    <source>
        <dbReference type="Proteomes" id="UP000011976"/>
    </source>
</evidence>
<keyword evidence="5 10" id="KW-0472">Membrane</keyword>
<evidence type="ECO:0000256" key="6">
    <source>
        <dbReference type="ARBA" id="ARBA00023139"/>
    </source>
</evidence>
<feature type="transmembrane region" description="Helical" evidence="10">
    <location>
        <begin position="292"/>
        <end position="318"/>
    </location>
</feature>
<feature type="compositionally biased region" description="Basic and acidic residues" evidence="11">
    <location>
        <begin position="453"/>
        <end position="466"/>
    </location>
</feature>
<comment type="catalytic activity">
    <reaction evidence="9 10">
        <text>L-cysteinyl-[protein] + hexadecanoyl-CoA = S-hexadecanoyl-L-cysteinyl-[protein] + CoA</text>
        <dbReference type="Rhea" id="RHEA:36683"/>
        <dbReference type="Rhea" id="RHEA-COMP:10131"/>
        <dbReference type="Rhea" id="RHEA-COMP:11032"/>
        <dbReference type="ChEBI" id="CHEBI:29950"/>
        <dbReference type="ChEBI" id="CHEBI:57287"/>
        <dbReference type="ChEBI" id="CHEBI:57379"/>
        <dbReference type="ChEBI" id="CHEBI:74151"/>
        <dbReference type="EC" id="2.3.1.225"/>
    </reaction>
</comment>
<sequence>MAFTCDAKDPRAPSWLKCVCRNLRWVPFVFIFGLISFAYLTVTISLALRYHLARKHEWGSAIIELLLSTALAGGAVWSFVVAVFRDPGSPGRSGDRERWGGARPASEYELGGEPEEEAQSLMRRQHPEQGRPSGDVDHHDRQDEQDGGAARAALFSVPIPGQPQYPARSGREQLADLQRLRSHASSATGAAIERRANIWVKSSGESRWCNKCDAPKPDRSHHCSTCKRCVLRMDHHCPWLANRCVGLRNHKAFFLFISYTALFCVYCCQETARALLRYVEYEQNGFESSPITWAVVLFLGFIFGASLVPFAGYHAWLICKNRTTIESMEGSGRIRLRVKRDAARPRVEDRLRSAMRTSTDAPPPAPARGAGGGGAGVWRSDEHLTRNERRALKKASKLNVYDVGARSNWRQVMGDVWYLWFVPVGEPLSDGIGFLVNTRTLQELEQATAAIRVREPPARAHAPRESVDDDSVYGDTDASRFGYNEHAEHAEHDERDDGLDRRAGQRFSGAHGEMEWGDTPKKSFVLFGVDDDDEHA</sequence>
<proteinExistence type="inferred from homology"/>
<dbReference type="InterPro" id="IPR001594">
    <property type="entry name" value="Palmitoyltrfase_DHHC"/>
</dbReference>
<dbReference type="GO" id="GO:0019706">
    <property type="term" value="F:protein-cysteine S-palmitoyltransferase activity"/>
    <property type="evidence" value="ECO:0007669"/>
    <property type="project" value="UniProtKB-EC"/>
</dbReference>
<evidence type="ECO:0000259" key="12">
    <source>
        <dbReference type="Pfam" id="PF01529"/>
    </source>
</evidence>
<evidence type="ECO:0000256" key="1">
    <source>
        <dbReference type="ARBA" id="ARBA00004141"/>
    </source>
</evidence>
<dbReference type="STRING" id="1151754.M9MDL2"/>
<dbReference type="EC" id="2.3.1.225" evidence="10"/>
<keyword evidence="8 10" id="KW-0012">Acyltransferase</keyword>
<evidence type="ECO:0000256" key="3">
    <source>
        <dbReference type="ARBA" id="ARBA00022692"/>
    </source>
</evidence>
<evidence type="ECO:0000313" key="13">
    <source>
        <dbReference type="EMBL" id="GAC72692.1"/>
    </source>
</evidence>
<dbReference type="EMBL" id="DF196773">
    <property type="protein sequence ID" value="GAC72692.1"/>
    <property type="molecule type" value="Genomic_DNA"/>
</dbReference>
<evidence type="ECO:0000256" key="5">
    <source>
        <dbReference type="ARBA" id="ARBA00023136"/>
    </source>
</evidence>
<feature type="transmembrane region" description="Helical" evidence="10">
    <location>
        <begin position="25"/>
        <end position="48"/>
    </location>
</feature>
<dbReference type="Pfam" id="PF01529">
    <property type="entry name" value="DHHC"/>
    <property type="match status" value="1"/>
</dbReference>
<dbReference type="GO" id="GO:0016020">
    <property type="term" value="C:membrane"/>
    <property type="evidence" value="ECO:0007669"/>
    <property type="project" value="UniProtKB-SubCell"/>
</dbReference>
<organism evidence="13 14">
    <name type="scientific">Pseudozyma antarctica (strain T-34)</name>
    <name type="common">Yeast</name>
    <name type="synonym">Candida antarctica</name>
    <dbReference type="NCBI Taxonomy" id="1151754"/>
    <lineage>
        <taxon>Eukaryota</taxon>
        <taxon>Fungi</taxon>
        <taxon>Dikarya</taxon>
        <taxon>Basidiomycota</taxon>
        <taxon>Ustilaginomycotina</taxon>
        <taxon>Ustilaginomycetes</taxon>
        <taxon>Ustilaginales</taxon>
        <taxon>Ustilaginaceae</taxon>
        <taxon>Moesziomyces</taxon>
    </lineage>
</organism>